<name>F4C4L6_SPHS2</name>
<sequence>MKFKAFLIDVILIFSSFLSFAQFKISGSVIGDKEVNLKLDVPVIYDLDPLNAKEIAVESNGNFSVNIPLTDRRFIALHLDNDQILLFVQPHEDLFLVINSNNRTIVDFKGSLADENYLLQAIGFNKTPFFMEQQGGKYNYASTTAEEIQSMVVKPWFKEREEKLLRITQSSISQANKELFKNEVRFHALASLTDFTRSIVRWRKSEWRNFQLALYDTASPNLEEQYHGLQYYKFIDRYIGYMQSKALDQYLKDTTISRLLFFNLSLDSIMRLAKVNGENYVAWLSVKQNVSRATAESYLAQQILNSYRYKDLKSMKILMVDFEAYFSDSRYLPHLRTCIAKLDEKLMANKRNASIKFFNEGNHIKSIYEIIKRYRGKVVYLGIWGTWCGPCKVELSYTSQLKDKFNNKDIVFIYLDMDDDDKEDEWRNFVWISNLQGLHIRMNNEHIQRIWAELLPTEDGLRGLYPSYFIFDKNGILIKEKAKRPSDQQLLYTQLEKHL</sequence>
<dbReference type="HOGENOM" id="CLU_042529_1_1_10"/>
<dbReference type="Gene3D" id="3.40.30.10">
    <property type="entry name" value="Glutaredoxin"/>
    <property type="match status" value="1"/>
</dbReference>
<dbReference type="PATRIC" id="fig|743722.3.peg.4783"/>
<dbReference type="SUPFAM" id="SSF52833">
    <property type="entry name" value="Thioredoxin-like"/>
    <property type="match status" value="1"/>
</dbReference>
<dbReference type="GO" id="GO:0016491">
    <property type="term" value="F:oxidoreductase activity"/>
    <property type="evidence" value="ECO:0007669"/>
    <property type="project" value="InterPro"/>
</dbReference>
<evidence type="ECO:0000256" key="4">
    <source>
        <dbReference type="ARBA" id="ARBA00023284"/>
    </source>
</evidence>
<dbReference type="PANTHER" id="PTHR42852:SF6">
    <property type="entry name" value="THIOL:DISULFIDE INTERCHANGE PROTEIN DSBE"/>
    <property type="match status" value="1"/>
</dbReference>
<gene>
    <name evidence="6" type="ordered locus">Sph21_4493</name>
</gene>
<dbReference type="InterPro" id="IPR013740">
    <property type="entry name" value="Redoxin"/>
</dbReference>
<accession>F4C4L6</accession>
<dbReference type="PANTHER" id="PTHR42852">
    <property type="entry name" value="THIOL:DISULFIDE INTERCHANGE PROTEIN DSBE"/>
    <property type="match status" value="1"/>
</dbReference>
<keyword evidence="4" id="KW-0676">Redox-active center</keyword>
<protein>
    <submittedName>
        <fullName evidence="6">Redoxin domain protein</fullName>
    </submittedName>
</protein>
<keyword evidence="2" id="KW-0201">Cytochrome c-type biogenesis</keyword>
<dbReference type="eggNOG" id="COG0526">
    <property type="taxonomic scope" value="Bacteria"/>
</dbReference>
<feature type="domain" description="Thioredoxin" evidence="5">
    <location>
        <begin position="344"/>
        <end position="499"/>
    </location>
</feature>
<dbReference type="InterPro" id="IPR036249">
    <property type="entry name" value="Thioredoxin-like_sf"/>
</dbReference>
<dbReference type="InterPro" id="IPR013766">
    <property type="entry name" value="Thioredoxin_domain"/>
</dbReference>
<keyword evidence="3" id="KW-1015">Disulfide bond</keyword>
<evidence type="ECO:0000256" key="2">
    <source>
        <dbReference type="ARBA" id="ARBA00022748"/>
    </source>
</evidence>
<dbReference type="GO" id="GO:0030313">
    <property type="term" value="C:cell envelope"/>
    <property type="evidence" value="ECO:0007669"/>
    <property type="project" value="UniProtKB-SubCell"/>
</dbReference>
<evidence type="ECO:0000256" key="1">
    <source>
        <dbReference type="ARBA" id="ARBA00004196"/>
    </source>
</evidence>
<proteinExistence type="predicted"/>
<evidence type="ECO:0000259" key="5">
    <source>
        <dbReference type="PROSITE" id="PS51352"/>
    </source>
</evidence>
<dbReference type="AlphaFoldDB" id="F4C4L6"/>
<dbReference type="OrthoDB" id="743079at2"/>
<dbReference type="Pfam" id="PF08534">
    <property type="entry name" value="Redoxin"/>
    <property type="match status" value="1"/>
</dbReference>
<dbReference type="GO" id="GO:0017004">
    <property type="term" value="P:cytochrome complex assembly"/>
    <property type="evidence" value="ECO:0007669"/>
    <property type="project" value="UniProtKB-KW"/>
</dbReference>
<evidence type="ECO:0000256" key="3">
    <source>
        <dbReference type="ARBA" id="ARBA00023157"/>
    </source>
</evidence>
<dbReference type="CDD" id="cd02966">
    <property type="entry name" value="TlpA_like_family"/>
    <property type="match status" value="1"/>
</dbReference>
<dbReference type="KEGG" id="shg:Sph21_4493"/>
<dbReference type="STRING" id="743722.Sph21_4493"/>
<dbReference type="EMBL" id="CP002584">
    <property type="protein sequence ID" value="ADZ81010.1"/>
    <property type="molecule type" value="Genomic_DNA"/>
</dbReference>
<reference evidence="6" key="1">
    <citation type="submission" date="2011-03" db="EMBL/GenBank/DDBJ databases">
        <title>Complete sequence of Sphingobacterium sp. 21.</title>
        <authorList>
            <consortium name="US DOE Joint Genome Institute"/>
            <person name="Lucas S."/>
            <person name="Copeland A."/>
            <person name="Lapidus A."/>
            <person name="Cheng J.-F."/>
            <person name="Goodwin L."/>
            <person name="Pitluck S."/>
            <person name="Davenport K."/>
            <person name="Detter J.C."/>
            <person name="Han C."/>
            <person name="Tapia R."/>
            <person name="Land M."/>
            <person name="Hauser L."/>
            <person name="Kyrpides N."/>
            <person name="Ivanova N."/>
            <person name="Ovchinnikova G."/>
            <person name="Pagani I."/>
            <person name="Siebers A.K."/>
            <person name="Allgaier M."/>
            <person name="Thelen M.P."/>
            <person name="Hugenholtz P."/>
            <person name="Woyke T."/>
        </authorList>
    </citation>
    <scope>NUCLEOTIDE SEQUENCE</scope>
    <source>
        <strain evidence="6">21</strain>
    </source>
</reference>
<comment type="subcellular location">
    <subcellularLocation>
        <location evidence="1">Cell envelope</location>
    </subcellularLocation>
</comment>
<organism evidence="6">
    <name type="scientific">Sphingobacterium sp. (strain 21)</name>
    <dbReference type="NCBI Taxonomy" id="743722"/>
    <lineage>
        <taxon>Bacteria</taxon>
        <taxon>Pseudomonadati</taxon>
        <taxon>Bacteroidota</taxon>
        <taxon>Sphingobacteriia</taxon>
        <taxon>Sphingobacteriales</taxon>
        <taxon>Sphingobacteriaceae</taxon>
        <taxon>Sphingobacterium</taxon>
    </lineage>
</organism>
<dbReference type="InterPro" id="IPR050553">
    <property type="entry name" value="Thioredoxin_ResA/DsbE_sf"/>
</dbReference>
<evidence type="ECO:0000313" key="6">
    <source>
        <dbReference type="EMBL" id="ADZ81010.1"/>
    </source>
</evidence>
<dbReference type="PROSITE" id="PS51352">
    <property type="entry name" value="THIOREDOXIN_2"/>
    <property type="match status" value="1"/>
</dbReference>